<evidence type="ECO:0000313" key="17">
    <source>
        <dbReference type="EMBL" id="SJZ71688.1"/>
    </source>
</evidence>
<comment type="function">
    <text evidence="12 13">RNA polymerase that catalyzes the synthesis of short RNA molecules used as primers for DNA polymerase during DNA replication.</text>
</comment>
<dbReference type="GO" id="GO:0003677">
    <property type="term" value="F:DNA binding"/>
    <property type="evidence" value="ECO:0007669"/>
    <property type="project" value="UniProtKB-KW"/>
</dbReference>
<keyword evidence="8 12" id="KW-0862">Zinc</keyword>
<dbReference type="PANTHER" id="PTHR30313">
    <property type="entry name" value="DNA PRIMASE"/>
    <property type="match status" value="1"/>
</dbReference>
<dbReference type="FunFam" id="3.40.1360.10:FF:000002">
    <property type="entry name" value="DNA primase"/>
    <property type="match status" value="1"/>
</dbReference>
<keyword evidence="7 12" id="KW-0863">Zinc-finger</keyword>
<dbReference type="PROSITE" id="PS50880">
    <property type="entry name" value="TOPRIM"/>
    <property type="match status" value="1"/>
</dbReference>
<dbReference type="Pfam" id="PF13155">
    <property type="entry name" value="Toprim_2"/>
    <property type="match status" value="1"/>
</dbReference>
<evidence type="ECO:0000256" key="2">
    <source>
        <dbReference type="ARBA" id="ARBA00022515"/>
    </source>
</evidence>
<dbReference type="InterPro" id="IPR006295">
    <property type="entry name" value="DNA_primase_DnaG"/>
</dbReference>
<dbReference type="Gene3D" id="3.40.1360.10">
    <property type="match status" value="1"/>
</dbReference>
<evidence type="ECO:0000256" key="5">
    <source>
        <dbReference type="ARBA" id="ARBA00022705"/>
    </source>
</evidence>
<evidence type="ECO:0000256" key="11">
    <source>
        <dbReference type="ARBA" id="ARBA00023163"/>
    </source>
</evidence>
<dbReference type="OrthoDB" id="9803773at2"/>
<evidence type="ECO:0000256" key="12">
    <source>
        <dbReference type="HAMAP-Rule" id="MF_00974"/>
    </source>
</evidence>
<dbReference type="Gene3D" id="3.90.980.10">
    <property type="entry name" value="DNA primase, catalytic core, N-terminal domain"/>
    <property type="match status" value="1"/>
</dbReference>
<feature type="zinc finger region" description="CHC2-type" evidence="12 14">
    <location>
        <begin position="39"/>
        <end position="63"/>
    </location>
</feature>
<protein>
    <recommendedName>
        <fullName evidence="12 13">DNA primase</fullName>
        <ecNumber evidence="12">2.7.7.101</ecNumber>
    </recommendedName>
</protein>
<keyword evidence="6 12" id="KW-0479">Metal-binding</keyword>
<dbReference type="STRING" id="142842.SAMN02745118_01631"/>
<evidence type="ECO:0000256" key="3">
    <source>
        <dbReference type="ARBA" id="ARBA00022679"/>
    </source>
</evidence>
<dbReference type="Gene3D" id="3.90.580.10">
    <property type="entry name" value="Zinc finger, CHC2-type domain"/>
    <property type="match status" value="1"/>
</dbReference>
<dbReference type="InterPro" id="IPR037068">
    <property type="entry name" value="DNA_primase_core_N_sf"/>
</dbReference>
<keyword evidence="15" id="KW-0175">Coiled coil</keyword>
<proteinExistence type="inferred from homology"/>
<dbReference type="EMBL" id="FUWM01000012">
    <property type="protein sequence ID" value="SJZ71688.1"/>
    <property type="molecule type" value="Genomic_DNA"/>
</dbReference>
<dbReference type="InterPro" id="IPR030846">
    <property type="entry name" value="DnaG_bac"/>
</dbReference>
<dbReference type="Proteomes" id="UP000190625">
    <property type="component" value="Unassembled WGS sequence"/>
</dbReference>
<comment type="subunit">
    <text evidence="12">Monomer. Interacts with DnaB.</text>
</comment>
<dbReference type="HAMAP" id="MF_00974">
    <property type="entry name" value="DNA_primase_DnaG"/>
    <property type="match status" value="1"/>
</dbReference>
<dbReference type="PANTHER" id="PTHR30313:SF2">
    <property type="entry name" value="DNA PRIMASE"/>
    <property type="match status" value="1"/>
</dbReference>
<evidence type="ECO:0000256" key="6">
    <source>
        <dbReference type="ARBA" id="ARBA00022723"/>
    </source>
</evidence>
<keyword evidence="2 12" id="KW-0639">Primosome</keyword>
<dbReference type="FunFam" id="3.90.580.10:FF:000001">
    <property type="entry name" value="DNA primase"/>
    <property type="match status" value="1"/>
</dbReference>
<keyword evidence="11 12" id="KW-0804">Transcription</keyword>
<dbReference type="PIRSF" id="PIRSF002811">
    <property type="entry name" value="DnaG"/>
    <property type="match status" value="1"/>
</dbReference>
<dbReference type="AlphaFoldDB" id="A0A1T4MYG0"/>
<dbReference type="FunFam" id="3.90.980.10:FF:000001">
    <property type="entry name" value="DNA primase"/>
    <property type="match status" value="1"/>
</dbReference>
<evidence type="ECO:0000313" key="18">
    <source>
        <dbReference type="Proteomes" id="UP000190625"/>
    </source>
</evidence>
<dbReference type="GO" id="GO:0008270">
    <property type="term" value="F:zinc ion binding"/>
    <property type="evidence" value="ECO:0007669"/>
    <property type="project" value="UniProtKB-UniRule"/>
</dbReference>
<sequence length="608" mass="70072">MAYINDDFIDEVRTGNNIIDVISDYLKLDQAGNNYKGLCPFHNEKTPSFMVSPEKQLYHCFGCGAGGNVFNFIMEIENLEFVEAVKILAERIGLSLPKQGGVKERQTTEKSEIYEIHDWATKYFNYLLTEVDQGSEAYNYLRQREIKRKTIDKFKLGYAPDSWESLFKFLKKKGYSAQRIHQAGLIIPRKKGKGYYDRFRNRVIFTIFNSRGRVIGFGGRVLDDSHPKYLNSPETMIFNKKRNLYGFNLAKKEIRNSESAIIVEGYTDVITGYQAGIHNMVASLGTSLTKEQAKLLSRYAERAYIAYDGDAAGEQATLRGLNILKKEGIEVYVVDLPSGADPDEVIRERGQEYFNSLLKEAMSLIEFKIEQILLDDGSIRVEDKVKKVDQIIPILAEIDNEIEQTEYVKKVANKIDTEIKAIKARLKKYLYQKDKDRNYKNWDNKDKSNYSAAENDEESNIYIESARKLLELMLTDIQILNLVKEELDAEDFITPKYQSVADLIFGLENLNVGKLLDQVNNMEIKELLTKLSVSINYEEGFGEYQIKEDARGYIKKIKEYQLKMKKEKLEKEIQEYEASGDFAKLRPLLREYQNLFANNSDIIGKEGN</sequence>
<dbReference type="InterPro" id="IPR019475">
    <property type="entry name" value="DNA_primase_DnaB-bd"/>
</dbReference>
<evidence type="ECO:0000259" key="16">
    <source>
        <dbReference type="PROSITE" id="PS50880"/>
    </source>
</evidence>
<dbReference type="RefSeq" id="WP_078810096.1">
    <property type="nucleotide sequence ID" value="NZ_FUWM01000012.1"/>
</dbReference>
<dbReference type="InterPro" id="IPR034151">
    <property type="entry name" value="TOPRIM_DnaG_bac"/>
</dbReference>
<evidence type="ECO:0000256" key="14">
    <source>
        <dbReference type="PIRSR" id="PIRSR002811-1"/>
    </source>
</evidence>
<evidence type="ECO:0000256" key="4">
    <source>
        <dbReference type="ARBA" id="ARBA00022695"/>
    </source>
</evidence>
<organism evidence="17 18">
    <name type="scientific">Selenihalanaerobacter shriftii</name>
    <dbReference type="NCBI Taxonomy" id="142842"/>
    <lineage>
        <taxon>Bacteria</taxon>
        <taxon>Bacillati</taxon>
        <taxon>Bacillota</taxon>
        <taxon>Clostridia</taxon>
        <taxon>Halanaerobiales</taxon>
        <taxon>Halobacteroidaceae</taxon>
        <taxon>Selenihalanaerobacter</taxon>
    </lineage>
</organism>
<dbReference type="CDD" id="cd03364">
    <property type="entry name" value="TOPRIM_DnaG_primases"/>
    <property type="match status" value="1"/>
</dbReference>
<evidence type="ECO:0000256" key="7">
    <source>
        <dbReference type="ARBA" id="ARBA00022771"/>
    </source>
</evidence>
<comment type="similarity">
    <text evidence="12 13">Belongs to the DnaG primase family.</text>
</comment>
<dbReference type="SUPFAM" id="SSF56731">
    <property type="entry name" value="DNA primase core"/>
    <property type="match status" value="1"/>
</dbReference>
<dbReference type="GO" id="GO:1990077">
    <property type="term" value="C:primosome complex"/>
    <property type="evidence" value="ECO:0007669"/>
    <property type="project" value="UniProtKB-KW"/>
</dbReference>
<keyword evidence="18" id="KW-1185">Reference proteome</keyword>
<feature type="coiled-coil region" evidence="15">
    <location>
        <begin position="550"/>
        <end position="586"/>
    </location>
</feature>
<keyword evidence="1 12" id="KW-0240">DNA-directed RNA polymerase</keyword>
<dbReference type="InterPro" id="IPR036977">
    <property type="entry name" value="DNA_primase_Znf_CHC2"/>
</dbReference>
<keyword evidence="9" id="KW-0460">Magnesium</keyword>
<dbReference type="Pfam" id="PF08275">
    <property type="entry name" value="DNAG_N"/>
    <property type="match status" value="1"/>
</dbReference>
<dbReference type="GO" id="GO:0000428">
    <property type="term" value="C:DNA-directed RNA polymerase complex"/>
    <property type="evidence" value="ECO:0007669"/>
    <property type="project" value="UniProtKB-KW"/>
</dbReference>
<dbReference type="SMART" id="SM00493">
    <property type="entry name" value="TOPRIM"/>
    <property type="match status" value="1"/>
</dbReference>
<keyword evidence="4 12" id="KW-0548">Nucleotidyltransferase</keyword>
<dbReference type="GO" id="GO:0003899">
    <property type="term" value="F:DNA-directed RNA polymerase activity"/>
    <property type="evidence" value="ECO:0007669"/>
    <property type="project" value="UniProtKB-UniRule"/>
</dbReference>
<dbReference type="Pfam" id="PF01807">
    <property type="entry name" value="Zn_ribbon_DnaG"/>
    <property type="match status" value="1"/>
</dbReference>
<gene>
    <name evidence="12" type="primary">dnaG</name>
    <name evidence="17" type="ORF">SAMN02745118_01631</name>
</gene>
<dbReference type="GO" id="GO:0006269">
    <property type="term" value="P:DNA replication, synthesis of primer"/>
    <property type="evidence" value="ECO:0007669"/>
    <property type="project" value="UniProtKB-UniRule"/>
</dbReference>
<keyword evidence="5 12" id="KW-0235">DNA replication</keyword>
<dbReference type="Gene3D" id="1.10.860.10">
    <property type="entry name" value="DNAb Helicase, Chain A"/>
    <property type="match status" value="1"/>
</dbReference>
<reference evidence="18" key="1">
    <citation type="submission" date="2017-02" db="EMBL/GenBank/DDBJ databases">
        <authorList>
            <person name="Varghese N."/>
            <person name="Submissions S."/>
        </authorList>
    </citation>
    <scope>NUCLEOTIDE SEQUENCE [LARGE SCALE GENOMIC DNA]</scope>
    <source>
        <strain evidence="18">ATCC BAA-73</strain>
    </source>
</reference>
<comment type="catalytic activity">
    <reaction evidence="12">
        <text>ssDNA + n NTP = ssDNA/pppN(pN)n-1 hybrid + (n-1) diphosphate.</text>
        <dbReference type="EC" id="2.7.7.101"/>
    </reaction>
</comment>
<dbReference type="SMART" id="SM00400">
    <property type="entry name" value="ZnF_CHCC"/>
    <property type="match status" value="1"/>
</dbReference>
<evidence type="ECO:0000256" key="1">
    <source>
        <dbReference type="ARBA" id="ARBA00022478"/>
    </source>
</evidence>
<dbReference type="InterPro" id="IPR002694">
    <property type="entry name" value="Znf_CHC2"/>
</dbReference>
<dbReference type="InterPro" id="IPR013264">
    <property type="entry name" value="DNAG_N"/>
</dbReference>
<dbReference type="EC" id="2.7.7.101" evidence="12"/>
<keyword evidence="10 12" id="KW-0238">DNA-binding</keyword>
<dbReference type="GO" id="GO:0005737">
    <property type="term" value="C:cytoplasm"/>
    <property type="evidence" value="ECO:0007669"/>
    <property type="project" value="TreeGrafter"/>
</dbReference>
<dbReference type="InterPro" id="IPR006171">
    <property type="entry name" value="TOPRIM_dom"/>
</dbReference>
<comment type="domain">
    <text evidence="12">Contains an N-terminal zinc-binding domain, a central core domain that contains the primase activity, and a C-terminal DnaB-binding domain.</text>
</comment>
<evidence type="ECO:0000256" key="15">
    <source>
        <dbReference type="SAM" id="Coils"/>
    </source>
</evidence>
<evidence type="ECO:0000256" key="9">
    <source>
        <dbReference type="ARBA" id="ARBA00022842"/>
    </source>
</evidence>
<dbReference type="InterPro" id="IPR016136">
    <property type="entry name" value="DNA_helicase_N/primase_C"/>
</dbReference>
<evidence type="ECO:0000256" key="8">
    <source>
        <dbReference type="ARBA" id="ARBA00022833"/>
    </source>
</evidence>
<accession>A0A1T4MYG0</accession>
<dbReference type="InterPro" id="IPR050219">
    <property type="entry name" value="DnaG_primase"/>
</dbReference>
<evidence type="ECO:0000256" key="13">
    <source>
        <dbReference type="PIRNR" id="PIRNR002811"/>
    </source>
</evidence>
<comment type="cofactor">
    <cofactor evidence="12 13 14">
        <name>Zn(2+)</name>
        <dbReference type="ChEBI" id="CHEBI:29105"/>
    </cofactor>
    <text evidence="12 13 14">Binds 1 zinc ion per monomer.</text>
</comment>
<keyword evidence="3 12" id="KW-0808">Transferase</keyword>
<feature type="domain" description="Toprim" evidence="16">
    <location>
        <begin position="258"/>
        <end position="339"/>
    </location>
</feature>
<name>A0A1T4MYG0_9FIRM</name>
<evidence type="ECO:0000256" key="10">
    <source>
        <dbReference type="ARBA" id="ARBA00023125"/>
    </source>
</evidence>
<dbReference type="Pfam" id="PF10410">
    <property type="entry name" value="DnaB_bind"/>
    <property type="match status" value="1"/>
</dbReference>
<dbReference type="NCBIfam" id="TIGR01391">
    <property type="entry name" value="dnaG"/>
    <property type="match status" value="1"/>
</dbReference>
<dbReference type="SUPFAM" id="SSF57783">
    <property type="entry name" value="Zinc beta-ribbon"/>
    <property type="match status" value="1"/>
</dbReference>